<keyword evidence="1 4" id="KW-0645">Protease</keyword>
<dbReference type="GO" id="GO:0043418">
    <property type="term" value="P:homocysteine catabolic process"/>
    <property type="evidence" value="ECO:0007669"/>
    <property type="project" value="TreeGrafter"/>
</dbReference>
<feature type="active site" evidence="5">
    <location>
        <position position="364"/>
    </location>
</feature>
<dbReference type="Proteomes" id="UP000275883">
    <property type="component" value="Chromosome"/>
</dbReference>
<gene>
    <name evidence="6" type="ORF">EGN60_01715</name>
</gene>
<dbReference type="InterPro" id="IPR004134">
    <property type="entry name" value="Peptidase_C1B"/>
</dbReference>
<dbReference type="PANTHER" id="PTHR10363:SF2">
    <property type="entry name" value="BLEOMYCIN HYDROLASE"/>
    <property type="match status" value="1"/>
</dbReference>
<accession>A0A3G8LIH0</accession>
<reference evidence="6 7" key="1">
    <citation type="submission" date="2018-11" db="EMBL/GenBank/DDBJ databases">
        <title>Genome sequence of Mycoplasma struthionis sp. nov.</title>
        <authorList>
            <person name="Spergser J."/>
        </authorList>
    </citation>
    <scope>NUCLEOTIDE SEQUENCE [LARGE SCALE GENOMIC DNA]</scope>
    <source>
        <strain evidence="6 7">237IA</strain>
    </source>
</reference>
<dbReference type="CDD" id="cd00585">
    <property type="entry name" value="Peptidase_C1B"/>
    <property type="match status" value="1"/>
</dbReference>
<keyword evidence="2 4" id="KW-0378">Hydrolase</keyword>
<protein>
    <recommendedName>
        <fullName evidence="4">Aminopeptidase</fullName>
    </recommendedName>
</protein>
<comment type="similarity">
    <text evidence="4">Belongs to the peptidase C1 family.</text>
</comment>
<dbReference type="PROSITE" id="PS00139">
    <property type="entry name" value="THIOL_PROTEASE_CYS"/>
    <property type="match status" value="1"/>
</dbReference>
<dbReference type="SUPFAM" id="SSF54001">
    <property type="entry name" value="Cysteine proteinases"/>
    <property type="match status" value="1"/>
</dbReference>
<feature type="active site" evidence="5">
    <location>
        <position position="69"/>
    </location>
</feature>
<keyword evidence="7" id="KW-1185">Reference proteome</keyword>
<dbReference type="Pfam" id="PF03051">
    <property type="entry name" value="Peptidase_C1_2"/>
    <property type="match status" value="1"/>
</dbReference>
<dbReference type="GO" id="GO:0009636">
    <property type="term" value="P:response to toxic substance"/>
    <property type="evidence" value="ECO:0007669"/>
    <property type="project" value="TreeGrafter"/>
</dbReference>
<name>A0A3G8LIH0_9MOLU</name>
<dbReference type="KEGG" id="mstr:EGN60_01715"/>
<evidence type="ECO:0000256" key="1">
    <source>
        <dbReference type="ARBA" id="ARBA00022670"/>
    </source>
</evidence>
<dbReference type="PANTHER" id="PTHR10363">
    <property type="entry name" value="BLEOMYCIN HYDROLASE"/>
    <property type="match status" value="1"/>
</dbReference>
<evidence type="ECO:0000256" key="2">
    <source>
        <dbReference type="ARBA" id="ARBA00022801"/>
    </source>
</evidence>
<keyword evidence="4 6" id="KW-0031">Aminopeptidase</keyword>
<dbReference type="OrthoDB" id="1111399at2"/>
<dbReference type="InterPro" id="IPR038765">
    <property type="entry name" value="Papain-like_cys_pep_sf"/>
</dbReference>
<dbReference type="GO" id="GO:0006508">
    <property type="term" value="P:proteolysis"/>
    <property type="evidence" value="ECO:0007669"/>
    <property type="project" value="UniProtKB-KW"/>
</dbReference>
<dbReference type="AlphaFoldDB" id="A0A3G8LIH0"/>
<keyword evidence="3 4" id="KW-0788">Thiol protease</keyword>
<dbReference type="GO" id="GO:0005737">
    <property type="term" value="C:cytoplasm"/>
    <property type="evidence" value="ECO:0007669"/>
    <property type="project" value="TreeGrafter"/>
</dbReference>
<dbReference type="InterPro" id="IPR000169">
    <property type="entry name" value="Pept_cys_AS"/>
</dbReference>
<dbReference type="GO" id="GO:0070005">
    <property type="term" value="F:cysteine-type aminopeptidase activity"/>
    <property type="evidence" value="ECO:0007669"/>
    <property type="project" value="InterPro"/>
</dbReference>
<evidence type="ECO:0000313" key="7">
    <source>
        <dbReference type="Proteomes" id="UP000275883"/>
    </source>
</evidence>
<sequence length="443" mass="51420">MNNIDEKLLEKFEKNYDSKLENKVIENAIFKNGIKATSTVNEVVKKHNYQFSVEVNTPSVTNQKSSGRCWIFAALNSVRIKLMKELNLEALELSQNFLHFYDKLEKANVYLTWIYEKGLELDNEDRLFRHFNANPISDGGYWEFFTGLIKKYGIVPKGIMNESFHSEATNDMVIQINWRLKAYTMRMREEFSKSKDLKKVALLKEQALEDVYNILVKALGKPPKKFVYEYTDKDKKFVRLDEQSPKEFYEKYVGDFIDNKVDLVADPRPAQPKNRLIVSKDTKNMVNGQPLEMVNVSIEDLKKAMIEQLKAGESVWFGCDVSTFLASKEGILDLKVFNYDLTLTKTPEFSKEEKFLSRASVISHAMNMVGVNLDNNGKPLSWKVENSWGEDLGKKGFFSMSDEWFTEYNYMAIVDKKYLSKEILEAYDKEVIEISPFDPLCEE</sequence>
<dbReference type="RefSeq" id="WP_124724374.1">
    <property type="nucleotide sequence ID" value="NZ_CP034044.1"/>
</dbReference>
<evidence type="ECO:0000256" key="3">
    <source>
        <dbReference type="ARBA" id="ARBA00022807"/>
    </source>
</evidence>
<proteinExistence type="inferred from homology"/>
<organism evidence="6 7">
    <name type="scientific">Mycoplasma struthionis</name>
    <dbReference type="NCBI Taxonomy" id="538220"/>
    <lineage>
        <taxon>Bacteria</taxon>
        <taxon>Bacillati</taxon>
        <taxon>Mycoplasmatota</taxon>
        <taxon>Mollicutes</taxon>
        <taxon>Mycoplasmataceae</taxon>
        <taxon>Mycoplasma</taxon>
    </lineage>
</organism>
<feature type="active site" evidence="5">
    <location>
        <position position="386"/>
    </location>
</feature>
<dbReference type="Gene3D" id="3.90.70.10">
    <property type="entry name" value="Cysteine proteinases"/>
    <property type="match status" value="1"/>
</dbReference>
<evidence type="ECO:0000256" key="5">
    <source>
        <dbReference type="PIRSR" id="PIRSR005700-1"/>
    </source>
</evidence>
<dbReference type="EMBL" id="CP034044">
    <property type="protein sequence ID" value="AZG68680.1"/>
    <property type="molecule type" value="Genomic_DNA"/>
</dbReference>
<evidence type="ECO:0000256" key="4">
    <source>
        <dbReference type="PIRNR" id="PIRNR005700"/>
    </source>
</evidence>
<evidence type="ECO:0000313" key="6">
    <source>
        <dbReference type="EMBL" id="AZG68680.1"/>
    </source>
</evidence>
<dbReference type="PIRSF" id="PIRSF005700">
    <property type="entry name" value="PepC"/>
    <property type="match status" value="1"/>
</dbReference>